<protein>
    <submittedName>
        <fullName evidence="1">Uncharacterized protein</fullName>
    </submittedName>
</protein>
<dbReference type="AlphaFoldDB" id="A0A382YTU2"/>
<name>A0A382YTU2_9ZZZZ</name>
<dbReference type="EMBL" id="UINC01178507">
    <property type="protein sequence ID" value="SVD86697.1"/>
    <property type="molecule type" value="Genomic_DNA"/>
</dbReference>
<sequence length="168" mass="19789">MPFDDFQKHCKKCKKGKPCGQFHVYVMTVDPRLKKGKRGKKVRFRKVNPDTYENGEALYVGKCECAPRCRQSKHRNYYSKKENEWSCYCGKYDSTNSYQQYRDAPTSIHNFLKGEYGYLQPKHFRKLNPFKTSKQAEDAEEELAIDLRKNGFAVWAGHHDDKIVEKFA</sequence>
<proteinExistence type="predicted"/>
<organism evidence="1">
    <name type="scientific">marine metagenome</name>
    <dbReference type="NCBI Taxonomy" id="408172"/>
    <lineage>
        <taxon>unclassified sequences</taxon>
        <taxon>metagenomes</taxon>
        <taxon>ecological metagenomes</taxon>
    </lineage>
</organism>
<evidence type="ECO:0000313" key="1">
    <source>
        <dbReference type="EMBL" id="SVD86697.1"/>
    </source>
</evidence>
<gene>
    <name evidence="1" type="ORF">METZ01_LOCUS439551</name>
</gene>
<reference evidence="1" key="1">
    <citation type="submission" date="2018-05" db="EMBL/GenBank/DDBJ databases">
        <authorList>
            <person name="Lanie J.A."/>
            <person name="Ng W.-L."/>
            <person name="Kazmierczak K.M."/>
            <person name="Andrzejewski T.M."/>
            <person name="Davidsen T.M."/>
            <person name="Wayne K.J."/>
            <person name="Tettelin H."/>
            <person name="Glass J.I."/>
            <person name="Rusch D."/>
            <person name="Podicherti R."/>
            <person name="Tsui H.-C.T."/>
            <person name="Winkler M.E."/>
        </authorList>
    </citation>
    <scope>NUCLEOTIDE SEQUENCE</scope>
</reference>
<accession>A0A382YTU2</accession>